<feature type="compositionally biased region" description="Acidic residues" evidence="4">
    <location>
        <begin position="249"/>
        <end position="260"/>
    </location>
</feature>
<feature type="region of interest" description="Disordered" evidence="4">
    <location>
        <begin position="249"/>
        <end position="271"/>
    </location>
</feature>
<dbReference type="Gene3D" id="1.10.510.10">
    <property type="entry name" value="Transferase(Phosphotransferase) domain 1"/>
    <property type="match status" value="1"/>
</dbReference>
<name>S8EGI8_FOMSC</name>
<evidence type="ECO:0000256" key="1">
    <source>
        <dbReference type="ARBA" id="ARBA00006485"/>
    </source>
</evidence>
<dbReference type="PANTHER" id="PTHR24056">
    <property type="entry name" value="CELL DIVISION PROTEIN KINASE"/>
    <property type="match status" value="1"/>
</dbReference>
<dbReference type="OrthoDB" id="413582at2759"/>
<dbReference type="Proteomes" id="UP000015241">
    <property type="component" value="Unassembled WGS sequence"/>
</dbReference>
<reference evidence="6 7" key="1">
    <citation type="journal article" date="2012" name="Science">
        <title>The Paleozoic origin of enzymatic lignin decomposition reconstructed from 31 fungal genomes.</title>
        <authorList>
            <person name="Floudas D."/>
            <person name="Binder M."/>
            <person name="Riley R."/>
            <person name="Barry K."/>
            <person name="Blanchette R.A."/>
            <person name="Henrissat B."/>
            <person name="Martinez A.T."/>
            <person name="Otillar R."/>
            <person name="Spatafora J.W."/>
            <person name="Yadav J.S."/>
            <person name="Aerts A."/>
            <person name="Benoit I."/>
            <person name="Boyd A."/>
            <person name="Carlson A."/>
            <person name="Copeland A."/>
            <person name="Coutinho P.M."/>
            <person name="de Vries R.P."/>
            <person name="Ferreira P."/>
            <person name="Findley K."/>
            <person name="Foster B."/>
            <person name="Gaskell J."/>
            <person name="Glotzer D."/>
            <person name="Gorecki P."/>
            <person name="Heitman J."/>
            <person name="Hesse C."/>
            <person name="Hori C."/>
            <person name="Igarashi K."/>
            <person name="Jurgens J.A."/>
            <person name="Kallen N."/>
            <person name="Kersten P."/>
            <person name="Kohler A."/>
            <person name="Kuees U."/>
            <person name="Kumar T.K.A."/>
            <person name="Kuo A."/>
            <person name="LaButti K."/>
            <person name="Larrondo L.F."/>
            <person name="Lindquist E."/>
            <person name="Ling A."/>
            <person name="Lombard V."/>
            <person name="Lucas S."/>
            <person name="Lundell T."/>
            <person name="Martin R."/>
            <person name="McLaughlin D.J."/>
            <person name="Morgenstern I."/>
            <person name="Morin E."/>
            <person name="Murat C."/>
            <person name="Nagy L.G."/>
            <person name="Nolan M."/>
            <person name="Ohm R.A."/>
            <person name="Patyshakuliyeva A."/>
            <person name="Rokas A."/>
            <person name="Ruiz-Duenas F.J."/>
            <person name="Sabat G."/>
            <person name="Salamov A."/>
            <person name="Samejima M."/>
            <person name="Schmutz J."/>
            <person name="Slot J.C."/>
            <person name="St John F."/>
            <person name="Stenlid J."/>
            <person name="Sun H."/>
            <person name="Sun S."/>
            <person name="Syed K."/>
            <person name="Tsang A."/>
            <person name="Wiebenga A."/>
            <person name="Young D."/>
            <person name="Pisabarro A."/>
            <person name="Eastwood D.C."/>
            <person name="Martin F."/>
            <person name="Cullen D."/>
            <person name="Grigoriev I.V."/>
            <person name="Hibbett D.S."/>
        </authorList>
    </citation>
    <scope>NUCLEOTIDE SEQUENCE</scope>
    <source>
        <strain evidence="7">FP-58527</strain>
    </source>
</reference>
<dbReference type="InterPro" id="IPR000719">
    <property type="entry name" value="Prot_kinase_dom"/>
</dbReference>
<dbReference type="STRING" id="743788.S8EGI8"/>
<dbReference type="GO" id="GO:0005524">
    <property type="term" value="F:ATP binding"/>
    <property type="evidence" value="ECO:0007669"/>
    <property type="project" value="UniProtKB-KW"/>
</dbReference>
<dbReference type="PROSITE" id="PS50011">
    <property type="entry name" value="PROTEIN_KINASE_DOM"/>
    <property type="match status" value="1"/>
</dbReference>
<organism evidence="6 7">
    <name type="scientific">Fomitopsis schrenkii</name>
    <name type="common">Brown rot fungus</name>
    <dbReference type="NCBI Taxonomy" id="2126942"/>
    <lineage>
        <taxon>Eukaryota</taxon>
        <taxon>Fungi</taxon>
        <taxon>Dikarya</taxon>
        <taxon>Basidiomycota</taxon>
        <taxon>Agaricomycotina</taxon>
        <taxon>Agaricomycetes</taxon>
        <taxon>Polyporales</taxon>
        <taxon>Fomitopsis</taxon>
    </lineage>
</organism>
<dbReference type="SUPFAM" id="SSF56112">
    <property type="entry name" value="Protein kinase-like (PK-like)"/>
    <property type="match status" value="1"/>
</dbReference>
<comment type="similarity">
    <text evidence="1">Belongs to the protein kinase superfamily. CMGC Ser/Thr protein kinase family. CDC2/CDKX subfamily.</text>
</comment>
<gene>
    <name evidence="6" type="ORF">FOMPIDRAFT_1058670</name>
</gene>
<keyword evidence="3" id="KW-0067">ATP-binding</keyword>
<proteinExistence type="inferred from homology"/>
<dbReference type="HOGENOM" id="CLU_000288_50_0_1"/>
<dbReference type="SMART" id="SM00220">
    <property type="entry name" value="S_TKc"/>
    <property type="match status" value="1"/>
</dbReference>
<sequence>MEMVQGAFTLELVFDPESFETVAGSPVAYVTKGVYRRDASGRLIAIKSASTQPHFSKQPHDIVKELRLLTKLSHVNVIDVLGHGTEQATSSLHFWMPFIPYKLRDLLDSPTFTPHPVPGGARGAECEATFCVLTRALTYQIISGVKYLHQQLIAHRDIKPGNVLIDDIGLVKLIDFGIAWADPLAYANEDDLWPEPPGRMCFDVATGPYRAPELLFGASSYDAFATDLWSLAVTCAEFFTSLRLHDRYDDDEDPDDDFDEEQPKPPFIIPKSVGVNDPDAEWTRDSLFDASRGSIGLAWSIFKTRGTPTQETWPDLSLLPDAGKVTFQMTPKQDLQTLLPNLPPAAAGSTCMDLIERFLAYQPSLRLTAVDALHHPWFTESPMLLVPPGYPETAHDVRYAAMWEGRTLSDLLLAKFNTPLAHEYNTGESLD</sequence>
<dbReference type="GO" id="GO:0004674">
    <property type="term" value="F:protein serine/threonine kinase activity"/>
    <property type="evidence" value="ECO:0007669"/>
    <property type="project" value="TreeGrafter"/>
</dbReference>
<evidence type="ECO:0000256" key="4">
    <source>
        <dbReference type="SAM" id="MobiDB-lite"/>
    </source>
</evidence>
<dbReference type="InterPro" id="IPR011009">
    <property type="entry name" value="Kinase-like_dom_sf"/>
</dbReference>
<dbReference type="Gene3D" id="3.30.200.20">
    <property type="entry name" value="Phosphorylase Kinase, domain 1"/>
    <property type="match status" value="1"/>
</dbReference>
<protein>
    <recommendedName>
        <fullName evidence="5">Protein kinase domain-containing protein</fullName>
    </recommendedName>
</protein>
<dbReference type="Pfam" id="PF00069">
    <property type="entry name" value="Pkinase"/>
    <property type="match status" value="1"/>
</dbReference>
<evidence type="ECO:0000256" key="3">
    <source>
        <dbReference type="ARBA" id="ARBA00022840"/>
    </source>
</evidence>
<evidence type="ECO:0000259" key="5">
    <source>
        <dbReference type="PROSITE" id="PS50011"/>
    </source>
</evidence>
<feature type="domain" description="Protein kinase" evidence="5">
    <location>
        <begin position="16"/>
        <end position="378"/>
    </location>
</feature>
<evidence type="ECO:0000256" key="2">
    <source>
        <dbReference type="ARBA" id="ARBA00022741"/>
    </source>
</evidence>
<dbReference type="eggNOG" id="KOG0594">
    <property type="taxonomic scope" value="Eukaryota"/>
</dbReference>
<dbReference type="GO" id="GO:0005634">
    <property type="term" value="C:nucleus"/>
    <property type="evidence" value="ECO:0007669"/>
    <property type="project" value="TreeGrafter"/>
</dbReference>
<dbReference type="EMBL" id="KE504130">
    <property type="protein sequence ID" value="EPT03408.1"/>
    <property type="molecule type" value="Genomic_DNA"/>
</dbReference>
<evidence type="ECO:0000313" key="6">
    <source>
        <dbReference type="EMBL" id="EPT03408.1"/>
    </source>
</evidence>
<accession>S8EGI8</accession>
<dbReference type="InParanoid" id="S8EGI8"/>
<evidence type="ECO:0000313" key="7">
    <source>
        <dbReference type="Proteomes" id="UP000015241"/>
    </source>
</evidence>
<keyword evidence="7" id="KW-1185">Reference proteome</keyword>
<dbReference type="InterPro" id="IPR050108">
    <property type="entry name" value="CDK"/>
</dbReference>
<keyword evidence="2" id="KW-0547">Nucleotide-binding</keyword>
<dbReference type="PROSITE" id="PS00108">
    <property type="entry name" value="PROTEIN_KINASE_ST"/>
    <property type="match status" value="1"/>
</dbReference>
<dbReference type="InterPro" id="IPR008271">
    <property type="entry name" value="Ser/Thr_kinase_AS"/>
</dbReference>
<dbReference type="AlphaFoldDB" id="S8EGI8"/>